<name>A0A0K3U877_ECOLX</name>
<sequence length="64" mass="7354">MSNIDNKGWGFPALSKKAHFFNSGEAISLCGKWMFIGIRIDEWHDHPENCAICMKKRKKQEGES</sequence>
<reference evidence="2" key="2">
    <citation type="journal article" date="2018" name="Genome Biol.">
        <title>SKESA: strategic k-mer extension for scrupulous assemblies.</title>
        <authorList>
            <person name="Souvorov A."/>
            <person name="Agarwala R."/>
            <person name="Lipman D.J."/>
        </authorList>
    </citation>
    <scope>NUCLEOTIDE SEQUENCE [LARGE SCALE GENOMIC DNA]</scope>
    <source>
        <strain evidence="2">AMC_487</strain>
    </source>
</reference>
<dbReference type="EMBL" id="UGEB01000001">
    <property type="protein sequence ID" value="STK93487.1"/>
    <property type="molecule type" value="Genomic_DNA"/>
</dbReference>
<protein>
    <submittedName>
        <fullName evidence="2">Uncharacterized protein</fullName>
    </submittedName>
</protein>
<evidence type="ECO:0000313" key="4">
    <source>
        <dbReference type="Proteomes" id="UP000234238"/>
    </source>
</evidence>
<dbReference type="EMBL" id="DABERK010000004">
    <property type="protein sequence ID" value="HAI5330999.1"/>
    <property type="molecule type" value="Genomic_DNA"/>
</dbReference>
<evidence type="ECO:0000313" key="3">
    <source>
        <dbReference type="EMBL" id="STK93487.1"/>
    </source>
</evidence>
<evidence type="ECO:0000313" key="1">
    <source>
        <dbReference type="EMBL" id="AUK00110.1"/>
    </source>
</evidence>
<evidence type="ECO:0000313" key="2">
    <source>
        <dbReference type="EMBL" id="HAI5330999.1"/>
    </source>
</evidence>
<gene>
    <name evidence="1" type="ORF">CR538_06595</name>
    <name evidence="2" type="ORF">HJQ60_000925</name>
    <name evidence="3" type="ORF">NCTC8179_04289</name>
</gene>
<reference evidence="3 5" key="3">
    <citation type="submission" date="2018-06" db="EMBL/GenBank/DDBJ databases">
        <authorList>
            <consortium name="Pathogen Informatics"/>
            <person name="Doyle S."/>
        </authorList>
    </citation>
    <scope>NUCLEOTIDE SEQUENCE [LARGE SCALE GENOMIC DNA]</scope>
    <source>
        <strain evidence="3 5">NCTC8179</strain>
    </source>
</reference>
<dbReference type="RefSeq" id="WP_000065111.1">
    <property type="nucleotide sequence ID" value="NZ_AP024130.1"/>
</dbReference>
<dbReference type="Proteomes" id="UP000234238">
    <property type="component" value="Chromosome"/>
</dbReference>
<reference evidence="1 4" key="1">
    <citation type="submission" date="2017-10" db="EMBL/GenBank/DDBJ databases">
        <title>mcr-1 positive E.coli isolates in China.</title>
        <authorList>
            <person name="Li B."/>
            <person name="Wang X."/>
        </authorList>
    </citation>
    <scope>NUCLEOTIDE SEQUENCE [LARGE SCALE GENOMIC DNA]</scope>
    <source>
        <strain evidence="1 4">14EC029</strain>
    </source>
</reference>
<dbReference type="Proteomes" id="UP000845800">
    <property type="component" value="Unassembled WGS sequence"/>
</dbReference>
<dbReference type="EMBL" id="CP024141">
    <property type="protein sequence ID" value="AUK00110.1"/>
    <property type="molecule type" value="Genomic_DNA"/>
</dbReference>
<dbReference type="Proteomes" id="UP000255543">
    <property type="component" value="Unassembled WGS sequence"/>
</dbReference>
<organism evidence="2">
    <name type="scientific">Escherichia coli</name>
    <dbReference type="NCBI Taxonomy" id="562"/>
    <lineage>
        <taxon>Bacteria</taxon>
        <taxon>Pseudomonadati</taxon>
        <taxon>Pseudomonadota</taxon>
        <taxon>Gammaproteobacteria</taxon>
        <taxon>Enterobacterales</taxon>
        <taxon>Enterobacteriaceae</taxon>
        <taxon>Escherichia</taxon>
    </lineage>
</organism>
<accession>A0A0K3U877</accession>
<evidence type="ECO:0000313" key="5">
    <source>
        <dbReference type="Proteomes" id="UP000255543"/>
    </source>
</evidence>
<dbReference type="AlphaFoldDB" id="A0A0K3U877"/>
<reference evidence="2" key="4">
    <citation type="submission" date="2020-03" db="EMBL/GenBank/DDBJ databases">
        <authorList>
            <consortium name="NCBI Pathogen Detection Project"/>
        </authorList>
    </citation>
    <scope>NUCLEOTIDE SEQUENCE</scope>
    <source>
        <strain evidence="2">AMC_487</strain>
    </source>
</reference>
<proteinExistence type="predicted"/>